<evidence type="ECO:0000313" key="9">
    <source>
        <dbReference type="EMBL" id="PEH89289.1"/>
    </source>
</evidence>
<dbReference type="GO" id="GO:0007165">
    <property type="term" value="P:signal transduction"/>
    <property type="evidence" value="ECO:0007669"/>
    <property type="project" value="UniProtKB-KW"/>
</dbReference>
<proteinExistence type="inferred from homology"/>
<dbReference type="Proteomes" id="UP000220246">
    <property type="component" value="Unassembled WGS sequence"/>
</dbReference>
<gene>
    <name evidence="9" type="ORF">CRM82_12400</name>
</gene>
<evidence type="ECO:0008006" key="11">
    <source>
        <dbReference type="Google" id="ProtNLM"/>
    </source>
</evidence>
<comment type="subcellular location">
    <subcellularLocation>
        <location evidence="1">Membrane</location>
    </subcellularLocation>
</comment>
<comment type="caution">
    <text evidence="9">The sequence shown here is derived from an EMBL/GenBank/DDBJ whole genome shotgun (WGS) entry which is preliminary data.</text>
</comment>
<comment type="similarity">
    <text evidence="3">Belongs to the methyl-accepting chemotaxis (MCP) protein family.</text>
</comment>
<dbReference type="EMBL" id="PDEA01000001">
    <property type="protein sequence ID" value="PEH89289.1"/>
    <property type="molecule type" value="Genomic_DNA"/>
</dbReference>
<feature type="domain" description="Methyl-accepting transducer" evidence="7">
    <location>
        <begin position="266"/>
        <end position="495"/>
    </location>
</feature>
<dbReference type="CDD" id="cd19411">
    <property type="entry name" value="MCP2201-like_sensor"/>
    <property type="match status" value="1"/>
</dbReference>
<dbReference type="SMART" id="SM00304">
    <property type="entry name" value="HAMP"/>
    <property type="match status" value="1"/>
</dbReference>
<evidence type="ECO:0000313" key="10">
    <source>
        <dbReference type="Proteomes" id="UP000220246"/>
    </source>
</evidence>
<feature type="compositionally biased region" description="Low complexity" evidence="5">
    <location>
        <begin position="516"/>
        <end position="548"/>
    </location>
</feature>
<keyword evidence="4" id="KW-0807">Transducer</keyword>
<dbReference type="SUPFAM" id="SSF58104">
    <property type="entry name" value="Methyl-accepting chemotaxis protein (MCP) signaling domain"/>
    <property type="match status" value="1"/>
</dbReference>
<dbReference type="InterPro" id="IPR004089">
    <property type="entry name" value="MCPsignal_dom"/>
</dbReference>
<evidence type="ECO:0000259" key="7">
    <source>
        <dbReference type="PROSITE" id="PS50111"/>
    </source>
</evidence>
<dbReference type="Pfam" id="PF00672">
    <property type="entry name" value="HAMP"/>
    <property type="match status" value="1"/>
</dbReference>
<evidence type="ECO:0000256" key="5">
    <source>
        <dbReference type="SAM" id="MobiDB-lite"/>
    </source>
</evidence>
<name>A0A2A7UV99_COMTR</name>
<dbReference type="Pfam" id="PF12729">
    <property type="entry name" value="4HB_MCP_1"/>
    <property type="match status" value="1"/>
</dbReference>
<sequence length="581" mass="61150">MKNLKISSQLNLGFTLVIAILLLLSAATAWRVEMISQATVRMERSAELLKIASAWQGDVRQNSARSLAVAYSDGTAMLDFFKESMAATTRETNAKQSAFFEKVRNPQSKQLADKVVDVRKVWLSTRDEVNQMKASVDNQTIQAFVQNRFIPATNAYVDAIQVLVDAEVSNVSTAEAEVKAMFLQLYQVGAALVVLAIAIAVFISRRLSRGIASGIDNARATAQRIGAGDLSQEVHITSSDEIGQLMAALRDMQNNLSGVVRTVRQGSDSVATASSEIAQGNLDLSARTESQASALEETAASMEQLGSTVKQNADNTRQANQLAQSASSVAVQGGQVVAQVVDTMKGISQSSTKIADIISVIDGIAFQTNILALNAAVEAARAGEQGRGFAVVAGEVRTLAGRSAEAAKEIKELITASVQRVEQGTALVDQAGSTMNEVVSSIRRVTDIMGEISAASSEQSAGVIQVGDAVTQMDHATQQNAALVEEMSAAANSLHGQAQDLVQAVAVFKLHPSEAQATKASATTTPSTAAPRSAPQARKPAPSARPAPFKIEGSSPTAPPAPAKPAALTKTADATDKWESF</sequence>
<keyword evidence="6" id="KW-1133">Transmembrane helix</keyword>
<dbReference type="CDD" id="cd06225">
    <property type="entry name" value="HAMP"/>
    <property type="match status" value="1"/>
</dbReference>
<dbReference type="SMART" id="SM00283">
    <property type="entry name" value="MA"/>
    <property type="match status" value="1"/>
</dbReference>
<dbReference type="Pfam" id="PF00015">
    <property type="entry name" value="MCPsignal"/>
    <property type="match status" value="1"/>
</dbReference>
<keyword evidence="6" id="KW-0812">Transmembrane</keyword>
<organism evidence="9 10">
    <name type="scientific">Comamonas terrigena</name>
    <dbReference type="NCBI Taxonomy" id="32013"/>
    <lineage>
        <taxon>Bacteria</taxon>
        <taxon>Pseudomonadati</taxon>
        <taxon>Pseudomonadota</taxon>
        <taxon>Betaproteobacteria</taxon>
        <taxon>Burkholderiales</taxon>
        <taxon>Comamonadaceae</taxon>
        <taxon>Comamonas</taxon>
    </lineage>
</organism>
<dbReference type="CDD" id="cd11386">
    <property type="entry name" value="MCP_signal"/>
    <property type="match status" value="1"/>
</dbReference>
<dbReference type="InterPro" id="IPR003660">
    <property type="entry name" value="HAMP_dom"/>
</dbReference>
<evidence type="ECO:0000256" key="4">
    <source>
        <dbReference type="PROSITE-ProRule" id="PRU00284"/>
    </source>
</evidence>
<keyword evidence="6" id="KW-0472">Membrane</keyword>
<dbReference type="Gene3D" id="1.10.287.950">
    <property type="entry name" value="Methyl-accepting chemotaxis protein"/>
    <property type="match status" value="1"/>
</dbReference>
<dbReference type="PROSITE" id="PS50885">
    <property type="entry name" value="HAMP"/>
    <property type="match status" value="1"/>
</dbReference>
<keyword evidence="2" id="KW-0488">Methylation</keyword>
<dbReference type="InterPro" id="IPR051310">
    <property type="entry name" value="MCP_chemotaxis"/>
</dbReference>
<dbReference type="PANTHER" id="PTHR43531:SF14">
    <property type="entry name" value="METHYL-ACCEPTING CHEMOTAXIS PROTEIN I-RELATED"/>
    <property type="match status" value="1"/>
</dbReference>
<dbReference type="GO" id="GO:0005886">
    <property type="term" value="C:plasma membrane"/>
    <property type="evidence" value="ECO:0007669"/>
    <property type="project" value="TreeGrafter"/>
</dbReference>
<evidence type="ECO:0000256" key="2">
    <source>
        <dbReference type="ARBA" id="ARBA00022481"/>
    </source>
</evidence>
<evidence type="ECO:0000256" key="6">
    <source>
        <dbReference type="SAM" id="Phobius"/>
    </source>
</evidence>
<dbReference type="PANTHER" id="PTHR43531">
    <property type="entry name" value="PROTEIN ICFG"/>
    <property type="match status" value="1"/>
</dbReference>
<feature type="region of interest" description="Disordered" evidence="5">
    <location>
        <begin position="516"/>
        <end position="581"/>
    </location>
</feature>
<keyword evidence="10" id="KW-1185">Reference proteome</keyword>
<dbReference type="InterPro" id="IPR024478">
    <property type="entry name" value="HlyB_4HB_MCP"/>
</dbReference>
<dbReference type="GO" id="GO:0004888">
    <property type="term" value="F:transmembrane signaling receptor activity"/>
    <property type="evidence" value="ECO:0007669"/>
    <property type="project" value="InterPro"/>
</dbReference>
<dbReference type="FunFam" id="1.10.287.950:FF:000001">
    <property type="entry name" value="Methyl-accepting chemotaxis sensory transducer"/>
    <property type="match status" value="1"/>
</dbReference>
<dbReference type="PROSITE" id="PS50111">
    <property type="entry name" value="CHEMOTAXIS_TRANSDUC_2"/>
    <property type="match status" value="1"/>
</dbReference>
<accession>A0A2A7UV99</accession>
<dbReference type="AlphaFoldDB" id="A0A2A7UV99"/>
<protein>
    <recommendedName>
        <fullName evidence="11">Methyl-accepting chemotaxis protein</fullName>
    </recommendedName>
</protein>
<dbReference type="GeneID" id="80801412"/>
<evidence type="ECO:0000259" key="8">
    <source>
        <dbReference type="PROSITE" id="PS50885"/>
    </source>
</evidence>
<dbReference type="PRINTS" id="PR00260">
    <property type="entry name" value="CHEMTRNSDUCR"/>
</dbReference>
<dbReference type="GO" id="GO:0006935">
    <property type="term" value="P:chemotaxis"/>
    <property type="evidence" value="ECO:0007669"/>
    <property type="project" value="InterPro"/>
</dbReference>
<dbReference type="InterPro" id="IPR047347">
    <property type="entry name" value="YvaQ-like_sensor"/>
</dbReference>
<evidence type="ECO:0000256" key="3">
    <source>
        <dbReference type="ARBA" id="ARBA00029447"/>
    </source>
</evidence>
<dbReference type="RefSeq" id="WP_066534449.1">
    <property type="nucleotide sequence ID" value="NZ_PDEA01000001.1"/>
</dbReference>
<reference evidence="10" key="1">
    <citation type="submission" date="2017-09" db="EMBL/GenBank/DDBJ databases">
        <title>FDA dAtabase for Regulatory Grade micrObial Sequences (FDA-ARGOS): Supporting development and validation of Infectious Disease Dx tests.</title>
        <authorList>
            <person name="Minogue T."/>
            <person name="Wolcott M."/>
            <person name="Wasieloski L."/>
            <person name="Aguilar W."/>
            <person name="Moore D."/>
            <person name="Tallon L."/>
            <person name="Sadzewicz L."/>
            <person name="Ott S."/>
            <person name="Zhao X."/>
            <person name="Nagaraj S."/>
            <person name="Vavikolanu K."/>
            <person name="Aluvathingal J."/>
            <person name="Nadendla S."/>
            <person name="Sichtig H."/>
        </authorList>
    </citation>
    <scope>NUCLEOTIDE SEQUENCE [LARGE SCALE GENOMIC DNA]</scope>
    <source>
        <strain evidence="10">FDAARGOS_394</strain>
    </source>
</reference>
<dbReference type="STRING" id="1219032.GCA_001515545_01212"/>
<feature type="domain" description="HAMP" evidence="8">
    <location>
        <begin position="209"/>
        <end position="261"/>
    </location>
</feature>
<evidence type="ECO:0000256" key="1">
    <source>
        <dbReference type="ARBA" id="ARBA00004370"/>
    </source>
</evidence>
<feature type="transmembrane region" description="Helical" evidence="6">
    <location>
        <begin position="185"/>
        <end position="203"/>
    </location>
</feature>
<dbReference type="InterPro" id="IPR004090">
    <property type="entry name" value="Chemotax_Me-accpt_rcpt"/>
</dbReference>